<dbReference type="GO" id="GO:0008770">
    <property type="term" value="F:[acyl-carrier-protein] phosphodiesterase activity"/>
    <property type="evidence" value="ECO:0007669"/>
    <property type="project" value="InterPro"/>
</dbReference>
<evidence type="ECO:0000256" key="3">
    <source>
        <dbReference type="ARBA" id="ARBA00023098"/>
    </source>
</evidence>
<proteinExistence type="predicted"/>
<dbReference type="GO" id="GO:0006633">
    <property type="term" value="P:fatty acid biosynthetic process"/>
    <property type="evidence" value="ECO:0007669"/>
    <property type="project" value="InterPro"/>
</dbReference>
<dbReference type="Pfam" id="PF04336">
    <property type="entry name" value="ACP_PD"/>
    <property type="match status" value="1"/>
</dbReference>
<dbReference type="EMBL" id="QKZV01000013">
    <property type="protein sequence ID" value="PZX59515.1"/>
    <property type="molecule type" value="Genomic_DNA"/>
</dbReference>
<keyword evidence="1" id="KW-0444">Lipid biosynthesis</keyword>
<name>A0A2W7S9I7_9BACT</name>
<dbReference type="PANTHER" id="PTHR38764:SF1">
    <property type="entry name" value="ACYL CARRIER PROTEIN PHOSPHODIESTERASE"/>
    <property type="match status" value="1"/>
</dbReference>
<gene>
    <name evidence="4" type="ORF">LX80_02762</name>
</gene>
<dbReference type="Proteomes" id="UP000249720">
    <property type="component" value="Unassembled WGS sequence"/>
</dbReference>
<evidence type="ECO:0000256" key="2">
    <source>
        <dbReference type="ARBA" id="ARBA00022801"/>
    </source>
</evidence>
<dbReference type="RefSeq" id="WP_245898069.1">
    <property type="nucleotide sequence ID" value="NZ_QKZV01000013.1"/>
</dbReference>
<reference evidence="4 5" key="1">
    <citation type="submission" date="2018-06" db="EMBL/GenBank/DDBJ databases">
        <title>Genomic Encyclopedia of Archaeal and Bacterial Type Strains, Phase II (KMG-II): from individual species to whole genera.</title>
        <authorList>
            <person name="Goeker M."/>
        </authorList>
    </citation>
    <scope>NUCLEOTIDE SEQUENCE [LARGE SCALE GENOMIC DNA]</scope>
    <source>
        <strain evidence="4 5">DSM 23241</strain>
    </source>
</reference>
<comment type="caution">
    <text evidence="4">The sequence shown here is derived from an EMBL/GenBank/DDBJ whole genome shotgun (WGS) entry which is preliminary data.</text>
</comment>
<accession>A0A2W7S9I7</accession>
<dbReference type="PANTHER" id="PTHR38764">
    <property type="entry name" value="ACYL CARRIER PROTEIN PHOSPHODIESTERASE"/>
    <property type="match status" value="1"/>
</dbReference>
<keyword evidence="2" id="KW-0378">Hydrolase</keyword>
<dbReference type="AlphaFoldDB" id="A0A2W7S9I7"/>
<evidence type="ECO:0000256" key="1">
    <source>
        <dbReference type="ARBA" id="ARBA00022516"/>
    </source>
</evidence>
<sequence length="199" mass="23225">MNFLAHAYLSFGHNDILAGNMMSDFVKGNNKNKFPPLIQKGIVLHRLIDQYTDEHPATIAAKQLLKPKVGLYAGAFLDVVYDYFLANDKQIFPAEEALQQFSFSVYDTLQLYQPYFPEKFNIAFQHMQTQNWLLQYRYSQGIARTFEGMIHRAQYLSADITLLPVVEENYYFFEDAYRLFFPDVIQFASKQMAILLQET</sequence>
<evidence type="ECO:0000313" key="5">
    <source>
        <dbReference type="Proteomes" id="UP000249720"/>
    </source>
</evidence>
<protein>
    <submittedName>
        <fullName evidence="4">Acyl carrier protein phosphodiesterase</fullName>
    </submittedName>
</protein>
<organism evidence="4 5">
    <name type="scientific">Hydrotalea sandarakina</name>
    <dbReference type="NCBI Taxonomy" id="1004304"/>
    <lineage>
        <taxon>Bacteria</taxon>
        <taxon>Pseudomonadati</taxon>
        <taxon>Bacteroidota</taxon>
        <taxon>Chitinophagia</taxon>
        <taxon>Chitinophagales</taxon>
        <taxon>Chitinophagaceae</taxon>
        <taxon>Hydrotalea</taxon>
    </lineage>
</organism>
<keyword evidence="5" id="KW-1185">Reference proteome</keyword>
<keyword evidence="3" id="KW-0443">Lipid metabolism</keyword>
<dbReference type="InterPro" id="IPR007431">
    <property type="entry name" value="ACP_PD"/>
</dbReference>
<evidence type="ECO:0000313" key="4">
    <source>
        <dbReference type="EMBL" id="PZX59515.1"/>
    </source>
</evidence>